<sequence>MSSRTLNAEPPAFVRRPREELVEIAHDTLAAVKRGSYTIDSSTETHNLPDLSAANNSTIYFDPDALQDWQTTVAPKRSISTDFVIYQATTLEGIRSCLGASNSASDPHAFLFSILPPVLLPAADSSVARAHKKKPLHARPTSTHPSPAPLLFHSTPPTGLAKTPRSSHAMILTQNVRFVRDDAGAWVAPADVDVLTSAAVNVNALRRSLRIPEEGPLPTDIGADVSNLMRERMARILCAMARSGAEEVILGSFGTGAFRNNVEFVAQTWADLLCGEQAPFRDVFRKVVFAIVDRGTWGMFCEVFRRAGATFEEVVKDE</sequence>
<reference evidence="1" key="1">
    <citation type="submission" date="2020-05" db="EMBL/GenBank/DDBJ databases">
        <title>Mycena genomes resolve the evolution of fungal bioluminescence.</title>
        <authorList>
            <person name="Tsai I.J."/>
        </authorList>
    </citation>
    <scope>NUCLEOTIDE SEQUENCE</scope>
    <source>
        <strain evidence="1">160909Yilan</strain>
    </source>
</reference>
<dbReference type="SUPFAM" id="SSF52949">
    <property type="entry name" value="Macro domain-like"/>
    <property type="match status" value="1"/>
</dbReference>
<evidence type="ECO:0000313" key="2">
    <source>
        <dbReference type="Proteomes" id="UP000623467"/>
    </source>
</evidence>
<dbReference type="PIRSF" id="PIRSF014899">
    <property type="entry name" value="UCP014899"/>
    <property type="match status" value="1"/>
</dbReference>
<dbReference type="NCBIfam" id="TIGR02452">
    <property type="entry name" value="TIGR02452 family protein"/>
    <property type="match status" value="1"/>
</dbReference>
<organism evidence="1 2">
    <name type="scientific">Mycena sanguinolenta</name>
    <dbReference type="NCBI Taxonomy" id="230812"/>
    <lineage>
        <taxon>Eukaryota</taxon>
        <taxon>Fungi</taxon>
        <taxon>Dikarya</taxon>
        <taxon>Basidiomycota</taxon>
        <taxon>Agaricomycotina</taxon>
        <taxon>Agaricomycetes</taxon>
        <taxon>Agaricomycetidae</taxon>
        <taxon>Agaricales</taxon>
        <taxon>Marasmiineae</taxon>
        <taxon>Mycenaceae</taxon>
        <taxon>Mycena</taxon>
    </lineage>
</organism>
<protein>
    <submittedName>
        <fullName evidence="1">DUF2263 domain-containing protein</fullName>
    </submittedName>
</protein>
<dbReference type="Proteomes" id="UP000623467">
    <property type="component" value="Unassembled WGS sequence"/>
</dbReference>
<name>A0A8H6XHX5_9AGAR</name>
<accession>A0A8H6XHX5</accession>
<evidence type="ECO:0000313" key="1">
    <source>
        <dbReference type="EMBL" id="KAF7340816.1"/>
    </source>
</evidence>
<dbReference type="InterPro" id="IPR012664">
    <property type="entry name" value="CHP02452"/>
</dbReference>
<keyword evidence="2" id="KW-1185">Reference proteome</keyword>
<comment type="caution">
    <text evidence="1">The sequence shown here is derived from an EMBL/GenBank/DDBJ whole genome shotgun (WGS) entry which is preliminary data.</text>
</comment>
<dbReference type="Gene3D" id="3.40.220.10">
    <property type="entry name" value="Leucine Aminopeptidase, subunit E, domain 1"/>
    <property type="match status" value="2"/>
</dbReference>
<dbReference type="EMBL" id="JACAZH010000029">
    <property type="protein sequence ID" value="KAF7340816.1"/>
    <property type="molecule type" value="Genomic_DNA"/>
</dbReference>
<dbReference type="AlphaFoldDB" id="A0A8H6XHX5"/>
<gene>
    <name evidence="1" type="ORF">MSAN_02110900</name>
</gene>
<dbReference type="InterPro" id="IPR043472">
    <property type="entry name" value="Macro_dom-like"/>
</dbReference>
<dbReference type="OrthoDB" id="9985428at2759"/>
<dbReference type="PANTHER" id="PTHR35596">
    <property type="entry name" value="DUF2263 DOMAIN-CONTAINING PROTEIN"/>
    <property type="match status" value="1"/>
</dbReference>
<dbReference type="PANTHER" id="PTHR35596:SF1">
    <property type="entry name" value="MICROBIAL-TYPE PARG CATALYTIC DOMAIN-CONTAINING PROTEIN"/>
    <property type="match status" value="1"/>
</dbReference>
<proteinExistence type="predicted"/>